<keyword evidence="2" id="KW-0812">Transmembrane</keyword>
<feature type="compositionally biased region" description="Basic and acidic residues" evidence="1">
    <location>
        <begin position="144"/>
        <end position="162"/>
    </location>
</feature>
<dbReference type="EMBL" id="JABAIL010000004">
    <property type="protein sequence ID" value="NLR92274.1"/>
    <property type="molecule type" value="Genomic_DNA"/>
</dbReference>
<feature type="region of interest" description="Disordered" evidence="1">
    <location>
        <begin position="60"/>
        <end position="90"/>
    </location>
</feature>
<evidence type="ECO:0008006" key="5">
    <source>
        <dbReference type="Google" id="ProtNLM"/>
    </source>
</evidence>
<feature type="compositionally biased region" description="Polar residues" evidence="1">
    <location>
        <begin position="197"/>
        <end position="209"/>
    </location>
</feature>
<feature type="transmembrane region" description="Helical" evidence="2">
    <location>
        <begin position="21"/>
        <end position="41"/>
    </location>
</feature>
<sequence length="306" mass="32902">MGLKKSKEEKKESRKNSILSIIVTILVVVLLFVFAWFTVVWSPPDPPVPQYGIEVNFGIDNAGSGQEQQETPVVEESESLDEPAPAPVEDVTEEVVEEVVESVEEVVQEEIPEPTEAVAEEAASEPEAVTDAPVEESVQTAPEPKVETKKEEPEVIKPEVKPQEPAATMGPPKSSGASSDAKTSNNGNVDGAVGDQGDSQGTINSNTLMHSAGGSGGSSLNMPGWNWVDPPIVDDKSTATGIIKFEIQVDDFGEVIALRTIYRSVPREVVMKYEAAVKNLSFSPTRVDSEVASITTGQITFVLKRR</sequence>
<name>A0A7X8SL65_9BACT</name>
<gene>
    <name evidence="3" type="ORF">HGP29_13705</name>
</gene>
<feature type="compositionally biased region" description="Acidic residues" evidence="1">
    <location>
        <begin position="107"/>
        <end position="124"/>
    </location>
</feature>
<keyword evidence="4" id="KW-1185">Reference proteome</keyword>
<evidence type="ECO:0000313" key="3">
    <source>
        <dbReference type="EMBL" id="NLR92274.1"/>
    </source>
</evidence>
<evidence type="ECO:0000313" key="4">
    <source>
        <dbReference type="Proteomes" id="UP000585050"/>
    </source>
</evidence>
<proteinExistence type="predicted"/>
<reference evidence="3 4" key="1">
    <citation type="submission" date="2020-04" db="EMBL/GenBank/DDBJ databases">
        <title>Flammeovirga sp. SR4, a novel species isolated from seawater.</title>
        <authorList>
            <person name="Wang X."/>
        </authorList>
    </citation>
    <scope>NUCLEOTIDE SEQUENCE [LARGE SCALE GENOMIC DNA]</scope>
    <source>
        <strain evidence="3 4">SR4</strain>
    </source>
</reference>
<dbReference type="AlphaFoldDB" id="A0A7X8SL65"/>
<keyword evidence="2" id="KW-0472">Membrane</keyword>
<dbReference type="RefSeq" id="WP_168882991.1">
    <property type="nucleotide sequence ID" value="NZ_JABAIL010000004.1"/>
</dbReference>
<evidence type="ECO:0000256" key="2">
    <source>
        <dbReference type="SAM" id="Phobius"/>
    </source>
</evidence>
<comment type="caution">
    <text evidence="3">The sequence shown here is derived from an EMBL/GenBank/DDBJ whole genome shotgun (WGS) entry which is preliminary data.</text>
</comment>
<keyword evidence="2" id="KW-1133">Transmembrane helix</keyword>
<dbReference type="Proteomes" id="UP000585050">
    <property type="component" value="Unassembled WGS sequence"/>
</dbReference>
<organism evidence="3 4">
    <name type="scientific">Flammeovirga agarivorans</name>
    <dbReference type="NCBI Taxonomy" id="2726742"/>
    <lineage>
        <taxon>Bacteria</taxon>
        <taxon>Pseudomonadati</taxon>
        <taxon>Bacteroidota</taxon>
        <taxon>Cytophagia</taxon>
        <taxon>Cytophagales</taxon>
        <taxon>Flammeovirgaceae</taxon>
        <taxon>Flammeovirga</taxon>
    </lineage>
</organism>
<feature type="region of interest" description="Disordered" evidence="1">
    <location>
        <begin position="107"/>
        <end position="217"/>
    </location>
</feature>
<feature type="compositionally biased region" description="Polar residues" evidence="1">
    <location>
        <begin position="175"/>
        <end position="188"/>
    </location>
</feature>
<evidence type="ECO:0000256" key="1">
    <source>
        <dbReference type="SAM" id="MobiDB-lite"/>
    </source>
</evidence>
<accession>A0A7X8SL65</accession>
<protein>
    <recommendedName>
        <fullName evidence="5">TonB C-terminal domain-containing protein</fullName>
    </recommendedName>
</protein>